<dbReference type="HOGENOM" id="CLU_2178078_0_0_6"/>
<name>N8P177_9GAMM</name>
<evidence type="ECO:0000313" key="3">
    <source>
        <dbReference type="Proteomes" id="UP000013086"/>
    </source>
</evidence>
<dbReference type="InterPro" id="IPR016040">
    <property type="entry name" value="NAD(P)-bd_dom"/>
</dbReference>
<feature type="domain" description="NAD(P)-binding" evidence="1">
    <location>
        <begin position="11"/>
        <end position="108"/>
    </location>
</feature>
<dbReference type="Pfam" id="PF13460">
    <property type="entry name" value="NAD_binding_10"/>
    <property type="match status" value="1"/>
</dbReference>
<dbReference type="PATRIC" id="fig|1217715.3.peg.1169"/>
<organism evidence="2 3">
    <name type="scientific">Acinetobacter bohemicus ANC 3994</name>
    <dbReference type="NCBI Taxonomy" id="1217715"/>
    <lineage>
        <taxon>Bacteria</taxon>
        <taxon>Pseudomonadati</taxon>
        <taxon>Pseudomonadota</taxon>
        <taxon>Gammaproteobacteria</taxon>
        <taxon>Moraxellales</taxon>
        <taxon>Moraxellaceae</taxon>
        <taxon>Acinetobacter</taxon>
    </lineage>
</organism>
<sequence length="109" mass="12658">MQVDTHFNGLFPRLLEQDDVQLTLFSRKRKQFYPLENKRVYLFEGNANNVEDLKKAIEGQDIVISTMSDMDLDIKTNNIVRTMQELGVQRFITISAGGIYKELLQAFNE</sequence>
<dbReference type="eggNOG" id="COG0702">
    <property type="taxonomic scope" value="Bacteria"/>
</dbReference>
<dbReference type="Proteomes" id="UP000013086">
    <property type="component" value="Unassembled WGS sequence"/>
</dbReference>
<dbReference type="EMBL" id="APOH01000011">
    <property type="protein sequence ID" value="ENU20155.1"/>
    <property type="molecule type" value="Genomic_DNA"/>
</dbReference>
<dbReference type="AlphaFoldDB" id="N8P177"/>
<accession>N8P177</accession>
<comment type="caution">
    <text evidence="2">The sequence shown here is derived from an EMBL/GenBank/DDBJ whole genome shotgun (WGS) entry which is preliminary data.</text>
</comment>
<dbReference type="Gene3D" id="3.40.50.720">
    <property type="entry name" value="NAD(P)-binding Rossmann-like Domain"/>
    <property type="match status" value="1"/>
</dbReference>
<proteinExistence type="predicted"/>
<dbReference type="SUPFAM" id="SSF51735">
    <property type="entry name" value="NAD(P)-binding Rossmann-fold domains"/>
    <property type="match status" value="1"/>
</dbReference>
<dbReference type="InterPro" id="IPR036291">
    <property type="entry name" value="NAD(P)-bd_dom_sf"/>
</dbReference>
<protein>
    <recommendedName>
        <fullName evidence="1">NAD(P)-binding domain-containing protein</fullName>
    </recommendedName>
</protein>
<gene>
    <name evidence="2" type="ORF">F994_01212</name>
</gene>
<reference evidence="2 3" key="1">
    <citation type="submission" date="2013-02" db="EMBL/GenBank/DDBJ databases">
        <title>The Genome Sequence of Acinetobacter sp. ANC 3994.</title>
        <authorList>
            <consortium name="The Broad Institute Genome Sequencing Platform"/>
            <consortium name="The Broad Institute Genome Sequencing Center for Infectious Disease"/>
            <person name="Cerqueira G."/>
            <person name="Feldgarden M."/>
            <person name="Courvalin P."/>
            <person name="Perichon B."/>
            <person name="Grillot-Courvalin C."/>
            <person name="Clermont D."/>
            <person name="Rocha E."/>
            <person name="Yoon E.-J."/>
            <person name="Nemec A."/>
            <person name="Walker B."/>
            <person name="Young S.K."/>
            <person name="Zeng Q."/>
            <person name="Gargeya S."/>
            <person name="Fitzgerald M."/>
            <person name="Haas B."/>
            <person name="Abouelleil A."/>
            <person name="Alvarado L."/>
            <person name="Arachchi H.M."/>
            <person name="Berlin A.M."/>
            <person name="Chapman S.B."/>
            <person name="Dewar J."/>
            <person name="Goldberg J."/>
            <person name="Griggs A."/>
            <person name="Gujja S."/>
            <person name="Hansen M."/>
            <person name="Howarth C."/>
            <person name="Imamovic A."/>
            <person name="Larimer J."/>
            <person name="McCowan C."/>
            <person name="Murphy C."/>
            <person name="Neiman D."/>
            <person name="Pearson M."/>
            <person name="Priest M."/>
            <person name="Roberts A."/>
            <person name="Saif S."/>
            <person name="Shea T."/>
            <person name="Sisk P."/>
            <person name="Sykes S."/>
            <person name="Wortman J."/>
            <person name="Nusbaum C."/>
            <person name="Birren B."/>
        </authorList>
    </citation>
    <scope>NUCLEOTIDE SEQUENCE [LARGE SCALE GENOMIC DNA]</scope>
    <source>
        <strain evidence="2 3">ANC 3994</strain>
    </source>
</reference>
<evidence type="ECO:0000313" key="2">
    <source>
        <dbReference type="EMBL" id="ENU20155.1"/>
    </source>
</evidence>
<evidence type="ECO:0000259" key="1">
    <source>
        <dbReference type="Pfam" id="PF13460"/>
    </source>
</evidence>